<evidence type="ECO:0000313" key="1">
    <source>
        <dbReference type="EMBL" id="VVD73317.1"/>
    </source>
</evidence>
<organism evidence="1 2">
    <name type="scientific">Pandoraea aquatica</name>
    <dbReference type="NCBI Taxonomy" id="2508290"/>
    <lineage>
        <taxon>Bacteria</taxon>
        <taxon>Pseudomonadati</taxon>
        <taxon>Pseudomonadota</taxon>
        <taxon>Betaproteobacteria</taxon>
        <taxon>Burkholderiales</taxon>
        <taxon>Burkholderiaceae</taxon>
        <taxon>Pandoraea</taxon>
    </lineage>
</organism>
<evidence type="ECO:0000313" key="2">
    <source>
        <dbReference type="Proteomes" id="UP000366819"/>
    </source>
</evidence>
<dbReference type="EMBL" id="CABPSN010000001">
    <property type="protein sequence ID" value="VVD73317.1"/>
    <property type="molecule type" value="Genomic_DNA"/>
</dbReference>
<reference evidence="1 2" key="1">
    <citation type="submission" date="2019-08" db="EMBL/GenBank/DDBJ databases">
        <authorList>
            <person name="Peeters C."/>
        </authorList>
    </citation>
    <scope>NUCLEOTIDE SEQUENCE [LARGE SCALE GENOMIC DNA]</scope>
    <source>
        <strain evidence="1 2">LMG 31011</strain>
    </source>
</reference>
<gene>
    <name evidence="1" type="ORF">PAQ31011_00727</name>
</gene>
<name>A0A5E4SCG9_9BURK</name>
<accession>A0A5E4SCG9</accession>
<dbReference type="Proteomes" id="UP000366819">
    <property type="component" value="Unassembled WGS sequence"/>
</dbReference>
<protein>
    <submittedName>
        <fullName evidence="1">Uncharacterized protein</fullName>
    </submittedName>
</protein>
<proteinExistence type="predicted"/>
<sequence length="260" mass="27487">MTSISPVQALSYPLGFDLLVASNDACDRAFHAPSTDTLRTAFTKLAAYHASSANEAHAKRYVEEKRKALLELAFAHRLLINAATPSSGAFSKAGYALGLLNLTDAQSRLIATMCDTAMACQNDPAARDAARDAAKAAFLSDMGETTIEIVFSDNPADPPTHAADRNIAVLWDHAAPALLVRDNHSGVWSYKPLANLDACAQIWHGTEHYPVDIDDAVMACLASGTEAYGAKAIFGFYASLSNAGLALGESLSGLTSVGRI</sequence>
<dbReference type="AlphaFoldDB" id="A0A5E4SCG9"/>
<keyword evidence="2" id="KW-1185">Reference proteome</keyword>